<evidence type="ECO:0000313" key="6">
    <source>
        <dbReference type="Proteomes" id="UP000184517"/>
    </source>
</evidence>
<feature type="transmembrane region" description="Helical" evidence="1">
    <location>
        <begin position="304"/>
        <end position="326"/>
    </location>
</feature>
<reference evidence="6" key="1">
    <citation type="submission" date="2016-11" db="EMBL/GenBank/DDBJ databases">
        <authorList>
            <person name="Varghese N."/>
            <person name="Submissions S."/>
        </authorList>
    </citation>
    <scope>NUCLEOTIDE SEQUENCE [LARGE SCALE GENOMIC DNA]</scope>
    <source>
        <strain evidence="6">DSM 16579</strain>
    </source>
</reference>
<feature type="transmembrane region" description="Helical" evidence="1">
    <location>
        <begin position="250"/>
        <end position="268"/>
    </location>
</feature>
<keyword evidence="1" id="KW-0812">Transmembrane</keyword>
<accession>A0A1M4UYC9</accession>
<gene>
    <name evidence="5" type="ORF">SAMN02745753_00515</name>
</gene>
<dbReference type="Pfam" id="PF07696">
    <property type="entry name" value="7TMR-DISMED2"/>
    <property type="match status" value="1"/>
</dbReference>
<dbReference type="Proteomes" id="UP000184517">
    <property type="component" value="Unassembled WGS sequence"/>
</dbReference>
<dbReference type="EMBL" id="FQVF01000003">
    <property type="protein sequence ID" value="SHE61668.1"/>
    <property type="molecule type" value="Genomic_DNA"/>
</dbReference>
<dbReference type="RefSeq" id="WP_072838164.1">
    <property type="nucleotide sequence ID" value="NZ_FQVF01000003.1"/>
</dbReference>
<evidence type="ECO:0000259" key="3">
    <source>
        <dbReference type="Pfam" id="PF07695"/>
    </source>
</evidence>
<dbReference type="InterPro" id="IPR011622">
    <property type="entry name" value="7TMR_DISM_rcpt_extracell_dom2"/>
</dbReference>
<keyword evidence="1" id="KW-1133">Transmembrane helix</keyword>
<sequence length="765" mass="86708">MLYRFILLFLLSISNTAWSTNTIAIIDDTNSTFNISKSGSYFIDEDQALPFSTIASDEYAKRFRPINREYLQLGLVKGNIWIRTDVAIRTTNSTPILLEIDSPRLQYLDIYLPNLYENQIQAELGGARPYNNKEIKAPNYIFSIPANSPPVFTLYIKLSSHLPINAQIELKTLSQLSQDTQKSLTFTGVLIGILLALLVCNAFFFVKTTHPMYLIYCILLIGIAVLHLALHDQISQLFPNQINIQERIYNLAALSCLCAIVFFSRLYLDTKEHLPKLDKLLIAVGSINALFAIIFTVSPEKINIAALSFIVVGTLIILTVHAVIAFMKNIPFSGYYLVARLTLLCGHFAWLMSAYGVIPSALLFEWGLTITIIIEAMIHFTGMIAQTTPLLQRHSKKSKQAQTEITDLLSDISNRLRRQINILGGTLSHLEQAATSNDTKLFLTSSLTANNNLKNLIERIDLISDIKEHTPPDQPYPLSLNQLIDNAYNNVQRLDQDNTQIELNTYKTDQVEILQNASILQHLIESLAQEFKHFTDQILTINITRHEINREGVTLLELSCFPLPTQVRTTATSFDLGMHYISLLTQHLEGEIQTSENAHMRSVNIQLPIRAHIRPLNNDISQQHHFDIILFGQEDSDLQKALTILQSHTNKIEHFTTLESLLDYLELPAKRESGSVILVFDNGGHIPHITQQRLLPLMRHEDQCLLISNNVKMSLDYAKKLGFDELLACSELENHLEQRISRLIQKGDRLKNTSLSRINPLRKTP</sequence>
<keyword evidence="2" id="KW-0732">Signal</keyword>
<feature type="chain" id="PRO_5012454454" evidence="2">
    <location>
        <begin position="20"/>
        <end position="765"/>
    </location>
</feature>
<protein>
    <submittedName>
        <fullName evidence="5">7TMR-DISM extracellular 2</fullName>
    </submittedName>
</protein>
<evidence type="ECO:0000256" key="1">
    <source>
        <dbReference type="SAM" id="Phobius"/>
    </source>
</evidence>
<feature type="domain" description="7TM-DISM receptor extracellular" evidence="3">
    <location>
        <begin position="185"/>
        <end position="382"/>
    </location>
</feature>
<feature type="domain" description="7TM-DISM receptor extracellular" evidence="4">
    <location>
        <begin position="38"/>
        <end position="170"/>
    </location>
</feature>
<name>A0A1M4UYC9_9GAMM</name>
<feature type="transmembrane region" description="Helical" evidence="1">
    <location>
        <begin position="338"/>
        <end position="358"/>
    </location>
</feature>
<evidence type="ECO:0000256" key="2">
    <source>
        <dbReference type="SAM" id="SignalP"/>
    </source>
</evidence>
<dbReference type="AlphaFoldDB" id="A0A1M4UYC9"/>
<feature type="signal peptide" evidence="2">
    <location>
        <begin position="1"/>
        <end position="19"/>
    </location>
</feature>
<keyword evidence="1" id="KW-0472">Membrane</keyword>
<keyword evidence="6" id="KW-1185">Reference proteome</keyword>
<feature type="transmembrane region" description="Helical" evidence="1">
    <location>
        <begin position="184"/>
        <end position="206"/>
    </location>
</feature>
<dbReference type="OrthoDB" id="6093295at2"/>
<feature type="transmembrane region" description="Helical" evidence="1">
    <location>
        <begin position="280"/>
        <end position="298"/>
    </location>
</feature>
<proteinExistence type="predicted"/>
<dbReference type="Pfam" id="PF07695">
    <property type="entry name" value="7TMR-DISM_7TM"/>
    <property type="match status" value="1"/>
</dbReference>
<dbReference type="InterPro" id="IPR011623">
    <property type="entry name" value="7TMR_DISM_rcpt_extracell_dom1"/>
</dbReference>
<evidence type="ECO:0000313" key="5">
    <source>
        <dbReference type="EMBL" id="SHE61668.1"/>
    </source>
</evidence>
<dbReference type="Gene3D" id="2.60.40.2380">
    <property type="match status" value="1"/>
</dbReference>
<feature type="transmembrane region" description="Helical" evidence="1">
    <location>
        <begin position="213"/>
        <end position="230"/>
    </location>
</feature>
<evidence type="ECO:0000259" key="4">
    <source>
        <dbReference type="Pfam" id="PF07696"/>
    </source>
</evidence>
<organism evidence="5 6">
    <name type="scientific">Marinomonas polaris DSM 16579</name>
    <dbReference type="NCBI Taxonomy" id="1122206"/>
    <lineage>
        <taxon>Bacteria</taxon>
        <taxon>Pseudomonadati</taxon>
        <taxon>Pseudomonadota</taxon>
        <taxon>Gammaproteobacteria</taxon>
        <taxon>Oceanospirillales</taxon>
        <taxon>Oceanospirillaceae</taxon>
        <taxon>Marinomonas</taxon>
    </lineage>
</organism>
<dbReference type="STRING" id="1122206.SAMN02745753_00515"/>